<organism evidence="1 2">
    <name type="scientific">Saccharibacillus kuerlensis</name>
    <dbReference type="NCBI Taxonomy" id="459527"/>
    <lineage>
        <taxon>Bacteria</taxon>
        <taxon>Bacillati</taxon>
        <taxon>Bacillota</taxon>
        <taxon>Bacilli</taxon>
        <taxon>Bacillales</taxon>
        <taxon>Paenibacillaceae</taxon>
        <taxon>Saccharibacillus</taxon>
    </lineage>
</organism>
<proteinExistence type="predicted"/>
<protein>
    <submittedName>
        <fullName evidence="1">Uncharacterized protein</fullName>
    </submittedName>
</protein>
<keyword evidence="2" id="KW-1185">Reference proteome</keyword>
<evidence type="ECO:0000313" key="2">
    <source>
        <dbReference type="Proteomes" id="UP000606653"/>
    </source>
</evidence>
<sequence length="372" mass="43616">MNNNMLEEELNSIQLEYNKVLKNAVNNIYVKDSEAVIDEILVFWERNKKILQNILHFLFPPYSAYVFTSATILDIDDGEHFPFVSLGKYHLWDDPIYKYVTMVRSNNINLDFEKKMKNQIIATLKDNMKIIKQAFGIIYILPFRLLNETNQFVYEAADQAFFSMFKENINKETYKNLSTIEEVKNVLSDGIAESIIFSEKEESDLSLINRFEAYRASAILPISKDATDAEVFYLTIFGYLAQAFDTLLLSVEYKLIPYIRFEVAFKYIFKISSNFGENEEVSSMLLKCAIAHVFYRNFDESKVHDVAFKSYYEAIKKYDLENKIFEELKKENLNFTNMKLKKLVEIIDNNFEKFVAGFFDEEKSTTDTFVVD</sequence>
<name>A0ABQ2L7H6_9BACL</name>
<reference evidence="2" key="1">
    <citation type="journal article" date="2019" name="Int. J. Syst. Evol. Microbiol.">
        <title>The Global Catalogue of Microorganisms (GCM) 10K type strain sequencing project: providing services to taxonomists for standard genome sequencing and annotation.</title>
        <authorList>
            <consortium name="The Broad Institute Genomics Platform"/>
            <consortium name="The Broad Institute Genome Sequencing Center for Infectious Disease"/>
            <person name="Wu L."/>
            <person name="Ma J."/>
        </authorList>
    </citation>
    <scope>NUCLEOTIDE SEQUENCE [LARGE SCALE GENOMIC DNA]</scope>
    <source>
        <strain evidence="2">CGMCC 1.6964</strain>
    </source>
</reference>
<dbReference type="RefSeq" id="WP_018977352.1">
    <property type="nucleotide sequence ID" value="NZ_BMLN01000011.1"/>
</dbReference>
<accession>A0ABQ2L7H6</accession>
<comment type="caution">
    <text evidence="1">The sequence shown here is derived from an EMBL/GenBank/DDBJ whole genome shotgun (WGS) entry which is preliminary data.</text>
</comment>
<dbReference type="Proteomes" id="UP000606653">
    <property type="component" value="Unassembled WGS sequence"/>
</dbReference>
<evidence type="ECO:0000313" key="1">
    <source>
        <dbReference type="EMBL" id="GGO05902.1"/>
    </source>
</evidence>
<gene>
    <name evidence="1" type="ORF">GCM10010969_32710</name>
</gene>
<dbReference type="EMBL" id="BMLN01000011">
    <property type="protein sequence ID" value="GGO05902.1"/>
    <property type="molecule type" value="Genomic_DNA"/>
</dbReference>